<accession>C0GDF6</accession>
<evidence type="ECO:0000256" key="3">
    <source>
        <dbReference type="ARBA" id="ARBA00023163"/>
    </source>
</evidence>
<keyword evidence="1" id="KW-0805">Transcription regulation</keyword>
<dbReference type="eggNOG" id="COG2188">
    <property type="taxonomic scope" value="Bacteria"/>
</dbReference>
<evidence type="ECO:0000313" key="5">
    <source>
        <dbReference type="EMBL" id="EEG78677.1"/>
    </source>
</evidence>
<evidence type="ECO:0000256" key="2">
    <source>
        <dbReference type="ARBA" id="ARBA00023125"/>
    </source>
</evidence>
<dbReference type="SMART" id="SM00345">
    <property type="entry name" value="HTH_GNTR"/>
    <property type="match status" value="1"/>
</dbReference>
<keyword evidence="6" id="KW-1185">Reference proteome</keyword>
<dbReference type="GO" id="GO:0003700">
    <property type="term" value="F:DNA-binding transcription factor activity"/>
    <property type="evidence" value="ECO:0007669"/>
    <property type="project" value="InterPro"/>
</dbReference>
<protein>
    <submittedName>
        <fullName evidence="5">Transcriptional regulator, GntR family</fullName>
    </submittedName>
</protein>
<dbReference type="SUPFAM" id="SSF46785">
    <property type="entry name" value="Winged helix' DNA-binding domain"/>
    <property type="match status" value="1"/>
</dbReference>
<dbReference type="EMBL" id="ACJM01000002">
    <property type="protein sequence ID" value="EEG78677.1"/>
    <property type="molecule type" value="Genomic_DNA"/>
</dbReference>
<dbReference type="Gene3D" id="1.10.10.10">
    <property type="entry name" value="Winged helix-like DNA-binding domain superfamily/Winged helix DNA-binding domain"/>
    <property type="match status" value="1"/>
</dbReference>
<dbReference type="Proteomes" id="UP000006443">
    <property type="component" value="Unassembled WGS sequence"/>
</dbReference>
<sequence>MNVKHRAPLYLEIKNQILNEINHNNFKPGQKMPTERELARRLNTSRNTVSHAYDMLINEGVLVAHQGRGTFVNCVDQPKRQKMLMQAFVERVDDLLDDVLSEGITTESFLSMVQERVGRKEEMMQNVRAVFVECNIEQARIFSREITEMTHLGTIPVVLSALRQYDEKMKKTIAAANFVFTTFSHLTEVRELIANENSNVYGVAVRPCLEGIVKIAQYSGDTNFCLISTSEEFYSKFNRNMQSAGLAGLSISHTITRVTEELEAMIANADVIIVSPGRYEEVKKLVAGKKEVIIFNTTLDLGSAKALLPLIRDGGGEEKKN</sequence>
<dbReference type="PROSITE" id="PS50949">
    <property type="entry name" value="HTH_GNTR"/>
    <property type="match status" value="1"/>
</dbReference>
<dbReference type="Pfam" id="PF00392">
    <property type="entry name" value="GntR"/>
    <property type="match status" value="1"/>
</dbReference>
<dbReference type="PANTHER" id="PTHR44846:SF1">
    <property type="entry name" value="MANNOSYL-D-GLYCERATE TRANSPORT_METABOLISM SYSTEM REPRESSOR MNGR-RELATED"/>
    <property type="match status" value="1"/>
</dbReference>
<gene>
    <name evidence="5" type="ORF">DealDRAFT_0607</name>
</gene>
<reference evidence="5 6" key="1">
    <citation type="submission" date="2009-02" db="EMBL/GenBank/DDBJ databases">
        <title>Sequencing of the draft genome and assembly of Dethiobacter alkaliphilus AHT 1.</title>
        <authorList>
            <consortium name="US DOE Joint Genome Institute (JGI-PGF)"/>
            <person name="Lucas S."/>
            <person name="Copeland A."/>
            <person name="Lapidus A."/>
            <person name="Glavina del Rio T."/>
            <person name="Dalin E."/>
            <person name="Tice H."/>
            <person name="Bruce D."/>
            <person name="Goodwin L."/>
            <person name="Pitluck S."/>
            <person name="Larimer F."/>
            <person name="Land M.L."/>
            <person name="Hauser L."/>
            <person name="Muyzer G."/>
        </authorList>
    </citation>
    <scope>NUCLEOTIDE SEQUENCE [LARGE SCALE GENOMIC DNA]</scope>
    <source>
        <strain evidence="5 6">AHT 1</strain>
    </source>
</reference>
<dbReference type="GO" id="GO:0003677">
    <property type="term" value="F:DNA binding"/>
    <property type="evidence" value="ECO:0007669"/>
    <property type="project" value="UniProtKB-KW"/>
</dbReference>
<dbReference type="PANTHER" id="PTHR44846">
    <property type="entry name" value="MANNOSYL-D-GLYCERATE TRANSPORT/METABOLISM SYSTEM REPRESSOR MNGR-RELATED"/>
    <property type="match status" value="1"/>
</dbReference>
<comment type="caution">
    <text evidence="5">The sequence shown here is derived from an EMBL/GenBank/DDBJ whole genome shotgun (WGS) entry which is preliminary data.</text>
</comment>
<dbReference type="CDD" id="cd07377">
    <property type="entry name" value="WHTH_GntR"/>
    <property type="match status" value="1"/>
</dbReference>
<evidence type="ECO:0000313" key="6">
    <source>
        <dbReference type="Proteomes" id="UP000006443"/>
    </source>
</evidence>
<dbReference type="GO" id="GO:0045892">
    <property type="term" value="P:negative regulation of DNA-templated transcription"/>
    <property type="evidence" value="ECO:0007669"/>
    <property type="project" value="TreeGrafter"/>
</dbReference>
<organism evidence="5 6">
    <name type="scientific">Dethiobacter alkaliphilus AHT 1</name>
    <dbReference type="NCBI Taxonomy" id="555088"/>
    <lineage>
        <taxon>Bacteria</taxon>
        <taxon>Bacillati</taxon>
        <taxon>Bacillota</taxon>
        <taxon>Dethiobacteria</taxon>
        <taxon>Dethiobacterales</taxon>
        <taxon>Dethiobacteraceae</taxon>
        <taxon>Dethiobacter</taxon>
    </lineage>
</organism>
<keyword evidence="2" id="KW-0238">DNA-binding</keyword>
<dbReference type="InterPro" id="IPR050679">
    <property type="entry name" value="Bact_HTH_transcr_reg"/>
</dbReference>
<dbReference type="InterPro" id="IPR000524">
    <property type="entry name" value="Tscrpt_reg_HTH_GntR"/>
</dbReference>
<dbReference type="STRING" id="555088.DealDRAFT_0607"/>
<name>C0GDF6_DETAL</name>
<evidence type="ECO:0000259" key="4">
    <source>
        <dbReference type="PROSITE" id="PS50949"/>
    </source>
</evidence>
<feature type="domain" description="HTH gntR-type" evidence="4">
    <location>
        <begin position="7"/>
        <end position="75"/>
    </location>
</feature>
<keyword evidence="3" id="KW-0804">Transcription</keyword>
<dbReference type="RefSeq" id="WP_008514742.1">
    <property type="nucleotide sequence ID" value="NZ_ACJM01000002.1"/>
</dbReference>
<dbReference type="AlphaFoldDB" id="C0GDF6"/>
<evidence type="ECO:0000256" key="1">
    <source>
        <dbReference type="ARBA" id="ARBA00023015"/>
    </source>
</evidence>
<dbReference type="InterPro" id="IPR036390">
    <property type="entry name" value="WH_DNA-bd_sf"/>
</dbReference>
<dbReference type="InterPro" id="IPR036388">
    <property type="entry name" value="WH-like_DNA-bd_sf"/>
</dbReference>
<proteinExistence type="predicted"/>
<dbReference type="PRINTS" id="PR00035">
    <property type="entry name" value="HTHGNTR"/>
</dbReference>